<protein>
    <recommendedName>
        <fullName evidence="2">TniQ domain-containing protein</fullName>
    </recommendedName>
</protein>
<organism evidence="3 4">
    <name type="scientific">Nocardia terpenica</name>
    <dbReference type="NCBI Taxonomy" id="455432"/>
    <lineage>
        <taxon>Bacteria</taxon>
        <taxon>Bacillati</taxon>
        <taxon>Actinomycetota</taxon>
        <taxon>Actinomycetes</taxon>
        <taxon>Mycobacteriales</taxon>
        <taxon>Nocardiaceae</taxon>
        <taxon>Nocardia</taxon>
    </lineage>
</organism>
<proteinExistence type="predicted"/>
<dbReference type="AlphaFoldDB" id="A0A291RF84"/>
<gene>
    <name evidence="3" type="ORF">CRH09_08510</name>
</gene>
<dbReference type="EMBL" id="CP023778">
    <property type="protein sequence ID" value="ATL66236.1"/>
    <property type="molecule type" value="Genomic_DNA"/>
</dbReference>
<evidence type="ECO:0000313" key="4">
    <source>
        <dbReference type="Proteomes" id="UP000221961"/>
    </source>
</evidence>
<evidence type="ECO:0000256" key="1">
    <source>
        <dbReference type="SAM" id="MobiDB-lite"/>
    </source>
</evidence>
<dbReference type="Pfam" id="PF06527">
    <property type="entry name" value="TniQ"/>
    <property type="match status" value="1"/>
</dbReference>
<sequence length="648" mass="72085">MGRDLHPHRWRCLVRSGRAEPAPNREKLRKSAAMRTGALSRTDSLPRTLDPLPDETLPGFLLRLSHRLELTPARVIARTMAGPGGIRHACRSSHELMVALPASVHDRFAAASRLGADEVDALTLGSLSARFPIPATRLPRHGSQTIRNAWWLFTNGTRYCPVCLAGDTSEAQRTHGGAWRRTWRLPIVFACLEHRVLLRHLCPGCHRPAHGNRADGERVPLVAGSRIPGLHPAQCRWIPIDRERRTITDCGARLDSTPPGPFLGEGSLALQRKLFHALESTGTLDSAGIRTESLRYLVDLRLLTHLVAASWPRARHLLPLTEYADALDAALIHADAPGPTGRRKAEWKPLDPAVGAGLLATADRILSSTDCADARRMIRDLLPPSASRARRSGWGEHFIESLNDCSPGLSRAVLPLMRRFSREPRRTTYRRAATLRTGFGPEHVPQWLSDEVFQRHFGQFDGISPYRLRRFAPVRLIQMAFGGSLGDAAHYLGIPTEISPSNVRLFHGASIIRSWSLQRDNPDEFDQAVAALAGELDGQPHIDYRRRRLAMQGWSIQPIDWAEIVTTYRCRSALLADRHRAVASAIVWAQVTSGNRRFAPPLLAFRAGRKLRDPERKVDLDGAIDHERLVPALDTLARNLIAHIDAVL</sequence>
<dbReference type="KEGG" id="ntp:CRH09_08510"/>
<reference evidence="3 4" key="1">
    <citation type="submission" date="2017-10" db="EMBL/GenBank/DDBJ databases">
        <title>Comparative genomics between pathogenic Norcardia.</title>
        <authorList>
            <person name="Zeng L."/>
        </authorList>
    </citation>
    <scope>NUCLEOTIDE SEQUENCE [LARGE SCALE GENOMIC DNA]</scope>
    <source>
        <strain evidence="3 4">NC_YFY_NT001</strain>
    </source>
</reference>
<dbReference type="Proteomes" id="UP000221961">
    <property type="component" value="Chromosome"/>
</dbReference>
<accession>A0A291RF84</accession>
<feature type="region of interest" description="Disordered" evidence="1">
    <location>
        <begin position="17"/>
        <end position="50"/>
    </location>
</feature>
<feature type="domain" description="TniQ" evidence="2">
    <location>
        <begin position="46"/>
        <end position="198"/>
    </location>
</feature>
<evidence type="ECO:0000259" key="2">
    <source>
        <dbReference type="Pfam" id="PF06527"/>
    </source>
</evidence>
<evidence type="ECO:0000313" key="3">
    <source>
        <dbReference type="EMBL" id="ATL66236.1"/>
    </source>
</evidence>
<dbReference type="InterPro" id="IPR009492">
    <property type="entry name" value="TniQ"/>
</dbReference>
<name>A0A291RF84_9NOCA</name>